<name>A0A177A825_9PEZI</name>
<sequence length="60" mass="6989">MLYLRLARRATDGRETDGRETDGRETDGRETDGRDEGFGFGAWVVFERRKVRKGYYKITA</sequence>
<dbReference type="EMBL" id="KV441397">
    <property type="protein sequence ID" value="OAF58299.2"/>
    <property type="molecule type" value="Genomic_DNA"/>
</dbReference>
<accession>A0A177A825</accession>
<proteinExistence type="predicted"/>
<reference evidence="2" key="1">
    <citation type="submission" date="2016-03" db="EMBL/GenBank/DDBJ databases">
        <title>Updated assembly of Pseudogymnoascus destructans, the fungus causing white-nose syndrome of bats.</title>
        <authorList>
            <person name="Palmer J.M."/>
            <person name="Drees K.P."/>
            <person name="Foster J.T."/>
            <person name="Lindner D.L."/>
        </authorList>
    </citation>
    <scope>NUCLEOTIDE SEQUENCE [LARGE SCALE GENOMIC DNA]</scope>
    <source>
        <strain evidence="2">20631-21</strain>
    </source>
</reference>
<feature type="region of interest" description="Disordered" evidence="1">
    <location>
        <begin position="1"/>
        <end position="37"/>
    </location>
</feature>
<evidence type="ECO:0000313" key="2">
    <source>
        <dbReference type="EMBL" id="OAF58299.2"/>
    </source>
</evidence>
<dbReference type="RefSeq" id="XP_024323584.1">
    <property type="nucleotide sequence ID" value="XM_024469991.1"/>
</dbReference>
<dbReference type="GeneID" id="36289450"/>
<protein>
    <submittedName>
        <fullName evidence="2">Uncharacterized protein</fullName>
    </submittedName>
</protein>
<dbReference type="Proteomes" id="UP000077154">
    <property type="component" value="Unassembled WGS sequence"/>
</dbReference>
<gene>
    <name evidence="2" type="ORF">VC83_06390</name>
</gene>
<organism evidence="2">
    <name type="scientific">Pseudogymnoascus destructans</name>
    <dbReference type="NCBI Taxonomy" id="655981"/>
    <lineage>
        <taxon>Eukaryota</taxon>
        <taxon>Fungi</taxon>
        <taxon>Dikarya</taxon>
        <taxon>Ascomycota</taxon>
        <taxon>Pezizomycotina</taxon>
        <taxon>Leotiomycetes</taxon>
        <taxon>Thelebolales</taxon>
        <taxon>Thelebolaceae</taxon>
        <taxon>Pseudogymnoascus</taxon>
    </lineage>
</organism>
<feature type="compositionally biased region" description="Basic and acidic residues" evidence="1">
    <location>
        <begin position="9"/>
        <end position="37"/>
    </location>
</feature>
<dbReference type="AlphaFoldDB" id="A0A177A825"/>
<evidence type="ECO:0000256" key="1">
    <source>
        <dbReference type="SAM" id="MobiDB-lite"/>
    </source>
</evidence>